<dbReference type="STRING" id="229920.ADM99_09370"/>
<dbReference type="Pfam" id="PF01406">
    <property type="entry name" value="tRNA-synt_1e"/>
    <property type="match status" value="1"/>
</dbReference>
<dbReference type="InterPro" id="IPR009080">
    <property type="entry name" value="tRNAsynth_Ia_anticodon-bd"/>
</dbReference>
<dbReference type="SUPFAM" id="SSF52374">
    <property type="entry name" value="Nucleotidylyl transferase"/>
    <property type="match status" value="1"/>
</dbReference>
<dbReference type="GO" id="GO:0005829">
    <property type="term" value="C:cytosol"/>
    <property type="evidence" value="ECO:0007669"/>
    <property type="project" value="TreeGrafter"/>
</dbReference>
<feature type="short sequence motif" description="'KMSKS' region" evidence="13">
    <location>
        <begin position="266"/>
        <end position="270"/>
    </location>
</feature>
<dbReference type="PANTHER" id="PTHR10890">
    <property type="entry name" value="CYSTEINYL-TRNA SYNTHETASE"/>
    <property type="match status" value="1"/>
</dbReference>
<comment type="subcellular location">
    <subcellularLocation>
        <location evidence="1 13">Cytoplasm</location>
    </subcellularLocation>
</comment>
<dbReference type="RefSeq" id="WP_062420260.1">
    <property type="nucleotide sequence ID" value="NZ_BBYA01000001.1"/>
</dbReference>
<proteinExistence type="inferred from homology"/>
<sequence>MGIKIYNTLTRKKEDFVTIEPHKVRMYVCGPTVYSNAHIGHAMSSLVFDIIKRYLEYRGYSVNHVMNFTDVDDKIINRANQQGVDPFELAEGYIKEFRRHLADLNILPATFNPRATQEMPQILEMIQGLIDKGYAYPKDGDVYFRVTRDEDYGKLSGRKLDEMQAGARIDVDDRKEHPMDFALWKAAKPDEPAWDTAWGRGRPGWHIECSAMNLAHLGEQIDIHGGGNDLIFPHHENEIAQSESFTGKPFSRYWVHNGMLTLSGEKMSKSIGNLVSIDEFLSKHSASTLRLMVLNSGYRSPLTFNDEVIGAAEKGLERLRSALKPALPGASNTSEDVKKSLDEQIKKTRDAFIENMDDDFNSAGALGNLFDLVRVINQARADGASDEILKPAQAVLNELCGVFGLILEKETGEDQSAAPFIDYLVELRTEMRKQKLFAFSDQIRDRLSSMGIVLEDSKDGTTWHRA</sequence>
<organism evidence="15 16">
    <name type="scientific">Leptolinea tardivitalis</name>
    <dbReference type="NCBI Taxonomy" id="229920"/>
    <lineage>
        <taxon>Bacteria</taxon>
        <taxon>Bacillati</taxon>
        <taxon>Chloroflexota</taxon>
        <taxon>Anaerolineae</taxon>
        <taxon>Anaerolineales</taxon>
        <taxon>Anaerolineaceae</taxon>
        <taxon>Leptolinea</taxon>
    </lineage>
</organism>
<dbReference type="Gene3D" id="1.20.120.1910">
    <property type="entry name" value="Cysteine-tRNA ligase, C-terminal anti-codon recognition domain"/>
    <property type="match status" value="1"/>
</dbReference>
<dbReference type="Pfam" id="PF09190">
    <property type="entry name" value="DALR_2"/>
    <property type="match status" value="1"/>
</dbReference>
<dbReference type="EMBL" id="LGCK01000010">
    <property type="protein sequence ID" value="KPL71673.1"/>
    <property type="molecule type" value="Genomic_DNA"/>
</dbReference>
<comment type="similarity">
    <text evidence="2 13">Belongs to the class-I aminoacyl-tRNA synthetase family.</text>
</comment>
<evidence type="ECO:0000259" key="14">
    <source>
        <dbReference type="SMART" id="SM00840"/>
    </source>
</evidence>
<dbReference type="InterPro" id="IPR032678">
    <property type="entry name" value="tRNA-synt_1_cat_dom"/>
</dbReference>
<keyword evidence="5 13" id="KW-0436">Ligase</keyword>
<dbReference type="OrthoDB" id="9815130at2"/>
<evidence type="ECO:0000256" key="5">
    <source>
        <dbReference type="ARBA" id="ARBA00022598"/>
    </source>
</evidence>
<name>A0A0P6XQG0_9CHLR</name>
<dbReference type="FunFam" id="3.40.50.620:FF:000130">
    <property type="entry name" value="Cysteine--tRNA ligase"/>
    <property type="match status" value="1"/>
</dbReference>
<dbReference type="SUPFAM" id="SSF47323">
    <property type="entry name" value="Anticodon-binding domain of a subclass of class I aminoacyl-tRNA synthetases"/>
    <property type="match status" value="1"/>
</dbReference>
<keyword evidence="10 13" id="KW-0648">Protein biosynthesis</keyword>
<feature type="binding site" evidence="13">
    <location>
        <position position="234"/>
    </location>
    <ligand>
        <name>Zn(2+)</name>
        <dbReference type="ChEBI" id="CHEBI:29105"/>
    </ligand>
</feature>
<feature type="binding site" evidence="13">
    <location>
        <position position="269"/>
    </location>
    <ligand>
        <name>ATP</name>
        <dbReference type="ChEBI" id="CHEBI:30616"/>
    </ligand>
</feature>
<evidence type="ECO:0000256" key="4">
    <source>
        <dbReference type="ARBA" id="ARBA00022490"/>
    </source>
</evidence>
<dbReference type="NCBIfam" id="TIGR00435">
    <property type="entry name" value="cysS"/>
    <property type="match status" value="1"/>
</dbReference>
<dbReference type="SMART" id="SM00840">
    <property type="entry name" value="DALR_2"/>
    <property type="match status" value="1"/>
</dbReference>
<evidence type="ECO:0000313" key="16">
    <source>
        <dbReference type="Proteomes" id="UP000050430"/>
    </source>
</evidence>
<evidence type="ECO:0000256" key="3">
    <source>
        <dbReference type="ARBA" id="ARBA00011245"/>
    </source>
</evidence>
<evidence type="ECO:0000256" key="7">
    <source>
        <dbReference type="ARBA" id="ARBA00022741"/>
    </source>
</evidence>
<dbReference type="GO" id="GO:0006423">
    <property type="term" value="P:cysteinyl-tRNA aminoacylation"/>
    <property type="evidence" value="ECO:0007669"/>
    <property type="project" value="UniProtKB-UniRule"/>
</dbReference>
<dbReference type="PATRIC" id="fig|229920.5.peg.1783"/>
<protein>
    <recommendedName>
        <fullName evidence="13">Cysteine--tRNA ligase</fullName>
        <ecNumber evidence="13">6.1.1.16</ecNumber>
    </recommendedName>
    <alternativeName>
        <fullName evidence="13">Cysteinyl-tRNA synthetase</fullName>
        <shortName evidence="13">CysRS</shortName>
    </alternativeName>
</protein>
<evidence type="ECO:0000256" key="13">
    <source>
        <dbReference type="HAMAP-Rule" id="MF_00041"/>
    </source>
</evidence>
<keyword evidence="9 13" id="KW-0067">ATP-binding</keyword>
<dbReference type="InterPro" id="IPR024909">
    <property type="entry name" value="Cys-tRNA/MSH_ligase"/>
</dbReference>
<accession>A0A0P6XQG0</accession>
<feature type="domain" description="Cysteinyl-tRNA synthetase class Ia DALR" evidence="14">
    <location>
        <begin position="351"/>
        <end position="415"/>
    </location>
</feature>
<dbReference type="GO" id="GO:0004817">
    <property type="term" value="F:cysteine-tRNA ligase activity"/>
    <property type="evidence" value="ECO:0007669"/>
    <property type="project" value="UniProtKB-UniRule"/>
</dbReference>
<keyword evidence="11 13" id="KW-0030">Aminoacyl-tRNA synthetase</keyword>
<dbReference type="InterPro" id="IPR015273">
    <property type="entry name" value="Cys-tRNA-synt_Ia_DALR"/>
</dbReference>
<dbReference type="Gene3D" id="3.40.50.620">
    <property type="entry name" value="HUPs"/>
    <property type="match status" value="1"/>
</dbReference>
<dbReference type="EC" id="6.1.1.16" evidence="13"/>
<dbReference type="GO" id="GO:0008270">
    <property type="term" value="F:zinc ion binding"/>
    <property type="evidence" value="ECO:0007669"/>
    <property type="project" value="UniProtKB-UniRule"/>
</dbReference>
<keyword evidence="6 13" id="KW-0479">Metal-binding</keyword>
<gene>
    <name evidence="13" type="primary">cysS</name>
    <name evidence="15" type="ORF">ADM99_09370</name>
</gene>
<dbReference type="GO" id="GO:0005524">
    <property type="term" value="F:ATP binding"/>
    <property type="evidence" value="ECO:0007669"/>
    <property type="project" value="UniProtKB-UniRule"/>
</dbReference>
<dbReference type="InterPro" id="IPR014729">
    <property type="entry name" value="Rossmann-like_a/b/a_fold"/>
</dbReference>
<evidence type="ECO:0000313" key="15">
    <source>
        <dbReference type="EMBL" id="KPL71673.1"/>
    </source>
</evidence>
<comment type="catalytic activity">
    <reaction evidence="12 13">
        <text>tRNA(Cys) + L-cysteine + ATP = L-cysteinyl-tRNA(Cys) + AMP + diphosphate</text>
        <dbReference type="Rhea" id="RHEA:17773"/>
        <dbReference type="Rhea" id="RHEA-COMP:9661"/>
        <dbReference type="Rhea" id="RHEA-COMP:9679"/>
        <dbReference type="ChEBI" id="CHEBI:30616"/>
        <dbReference type="ChEBI" id="CHEBI:33019"/>
        <dbReference type="ChEBI" id="CHEBI:35235"/>
        <dbReference type="ChEBI" id="CHEBI:78442"/>
        <dbReference type="ChEBI" id="CHEBI:78517"/>
        <dbReference type="ChEBI" id="CHEBI:456215"/>
        <dbReference type="EC" id="6.1.1.16"/>
    </reaction>
</comment>
<comment type="caution">
    <text evidence="15">The sequence shown here is derived from an EMBL/GenBank/DDBJ whole genome shotgun (WGS) entry which is preliminary data.</text>
</comment>
<dbReference type="PRINTS" id="PR00983">
    <property type="entry name" value="TRNASYNTHCYS"/>
</dbReference>
<evidence type="ECO:0000256" key="12">
    <source>
        <dbReference type="ARBA" id="ARBA00047398"/>
    </source>
</evidence>
<evidence type="ECO:0000256" key="6">
    <source>
        <dbReference type="ARBA" id="ARBA00022723"/>
    </source>
</evidence>
<evidence type="ECO:0000256" key="10">
    <source>
        <dbReference type="ARBA" id="ARBA00022917"/>
    </source>
</evidence>
<feature type="binding site" evidence="13">
    <location>
        <position position="209"/>
    </location>
    <ligand>
        <name>Zn(2+)</name>
        <dbReference type="ChEBI" id="CHEBI:29105"/>
    </ligand>
</feature>
<keyword evidence="16" id="KW-1185">Reference proteome</keyword>
<keyword evidence="7 13" id="KW-0547">Nucleotide-binding</keyword>
<dbReference type="PANTHER" id="PTHR10890:SF3">
    <property type="entry name" value="CYSTEINE--TRNA LIGASE, CYTOPLASMIC"/>
    <property type="match status" value="1"/>
</dbReference>
<dbReference type="HAMAP" id="MF_00041">
    <property type="entry name" value="Cys_tRNA_synth"/>
    <property type="match status" value="1"/>
</dbReference>
<evidence type="ECO:0000256" key="1">
    <source>
        <dbReference type="ARBA" id="ARBA00004496"/>
    </source>
</evidence>
<comment type="cofactor">
    <cofactor evidence="13">
        <name>Zn(2+)</name>
        <dbReference type="ChEBI" id="CHEBI:29105"/>
    </cofactor>
    <text evidence="13">Binds 1 zinc ion per subunit.</text>
</comment>
<dbReference type="AlphaFoldDB" id="A0A0P6XQG0"/>
<dbReference type="Proteomes" id="UP000050430">
    <property type="component" value="Unassembled WGS sequence"/>
</dbReference>
<feature type="binding site" evidence="13">
    <location>
        <position position="29"/>
    </location>
    <ligand>
        <name>Zn(2+)</name>
        <dbReference type="ChEBI" id="CHEBI:29105"/>
    </ligand>
</feature>
<keyword evidence="4 13" id="KW-0963">Cytoplasm</keyword>
<reference evidence="15 16" key="1">
    <citation type="submission" date="2015-07" db="EMBL/GenBank/DDBJ databases">
        <title>Genome sequence of Leptolinea tardivitalis DSM 16556.</title>
        <authorList>
            <person name="Hemp J."/>
            <person name="Ward L.M."/>
            <person name="Pace L.A."/>
            <person name="Fischer W.W."/>
        </authorList>
    </citation>
    <scope>NUCLEOTIDE SEQUENCE [LARGE SCALE GENOMIC DNA]</scope>
    <source>
        <strain evidence="15 16">YMTK-2</strain>
    </source>
</reference>
<feature type="short sequence motif" description="'HIGH' region" evidence="13">
    <location>
        <begin position="31"/>
        <end position="41"/>
    </location>
</feature>
<evidence type="ECO:0000256" key="8">
    <source>
        <dbReference type="ARBA" id="ARBA00022833"/>
    </source>
</evidence>
<comment type="subunit">
    <text evidence="3 13">Monomer.</text>
</comment>
<dbReference type="InterPro" id="IPR015803">
    <property type="entry name" value="Cys-tRNA-ligase"/>
</dbReference>
<evidence type="ECO:0000256" key="2">
    <source>
        <dbReference type="ARBA" id="ARBA00005594"/>
    </source>
</evidence>
<feature type="binding site" evidence="13">
    <location>
        <position position="238"/>
    </location>
    <ligand>
        <name>Zn(2+)</name>
        <dbReference type="ChEBI" id="CHEBI:29105"/>
    </ligand>
</feature>
<dbReference type="CDD" id="cd00672">
    <property type="entry name" value="CysRS_core"/>
    <property type="match status" value="1"/>
</dbReference>
<evidence type="ECO:0000256" key="9">
    <source>
        <dbReference type="ARBA" id="ARBA00022840"/>
    </source>
</evidence>
<evidence type="ECO:0000256" key="11">
    <source>
        <dbReference type="ARBA" id="ARBA00023146"/>
    </source>
</evidence>
<keyword evidence="8 13" id="KW-0862">Zinc</keyword>